<dbReference type="EMBL" id="CP045851">
    <property type="protein sequence ID" value="QGG95970.1"/>
    <property type="molecule type" value="Genomic_DNA"/>
</dbReference>
<dbReference type="Proteomes" id="UP000334019">
    <property type="component" value="Chromosome"/>
</dbReference>
<sequence>MAPRAGQLTAPGVHDADRGAVTELLGRAPLGEFEVVVRDDAGVPVVIRNAPLLDDGTPMPTRYWLVGAAERVAVGRLESRGGVKRAEEAVDPGALAAAHAAYAAERDAEVPADHAGPRPYGGVGGTRRGVKCLHAHYAWYLAGGDDPVGRWVADHLDEPDEPGVPDEGVPAGG</sequence>
<proteinExistence type="predicted"/>
<name>A0A5Q2RQ01_9ACTN</name>
<keyword evidence="3" id="KW-1185">Reference proteome</keyword>
<accession>A0A5Q2RQ01</accession>
<organism evidence="2 3">
    <name type="scientific">Actinomarinicola tropica</name>
    <dbReference type="NCBI Taxonomy" id="2789776"/>
    <lineage>
        <taxon>Bacteria</taxon>
        <taxon>Bacillati</taxon>
        <taxon>Actinomycetota</taxon>
        <taxon>Acidimicrobiia</taxon>
        <taxon>Acidimicrobiales</taxon>
        <taxon>Iamiaceae</taxon>
        <taxon>Actinomarinicola</taxon>
    </lineage>
</organism>
<dbReference type="InterPro" id="IPR007511">
    <property type="entry name" value="DUF501"/>
</dbReference>
<evidence type="ECO:0000313" key="3">
    <source>
        <dbReference type="Proteomes" id="UP000334019"/>
    </source>
</evidence>
<reference evidence="2 3" key="1">
    <citation type="submission" date="2019-11" db="EMBL/GenBank/DDBJ databases">
        <authorList>
            <person name="He Y."/>
        </authorList>
    </citation>
    <scope>NUCLEOTIDE SEQUENCE [LARGE SCALE GENOMIC DNA]</scope>
    <source>
        <strain evidence="2 3">SCSIO 58843</strain>
    </source>
</reference>
<evidence type="ECO:0000313" key="2">
    <source>
        <dbReference type="EMBL" id="QGG95970.1"/>
    </source>
</evidence>
<feature type="region of interest" description="Disordered" evidence="1">
    <location>
        <begin position="153"/>
        <end position="173"/>
    </location>
</feature>
<dbReference type="KEGG" id="atq:GH723_13155"/>
<dbReference type="PANTHER" id="PTHR37163:SF1">
    <property type="entry name" value="DUF501 DOMAIN-CONTAINING PROTEIN"/>
    <property type="match status" value="1"/>
</dbReference>
<dbReference type="Pfam" id="PF04417">
    <property type="entry name" value="DUF501"/>
    <property type="match status" value="1"/>
</dbReference>
<evidence type="ECO:0000256" key="1">
    <source>
        <dbReference type="SAM" id="MobiDB-lite"/>
    </source>
</evidence>
<gene>
    <name evidence="2" type="ORF">GH723_13155</name>
</gene>
<dbReference type="PANTHER" id="PTHR37163">
    <property type="entry name" value="CONSERVED PROTEIN"/>
    <property type="match status" value="1"/>
</dbReference>
<protein>
    <submittedName>
        <fullName evidence="2">DUF501 domain-containing protein</fullName>
    </submittedName>
</protein>
<dbReference type="AlphaFoldDB" id="A0A5Q2RQ01"/>